<dbReference type="InterPro" id="IPR026341">
    <property type="entry name" value="T9SS_type_B"/>
</dbReference>
<evidence type="ECO:0000313" key="3">
    <source>
        <dbReference type="Proteomes" id="UP000248987"/>
    </source>
</evidence>
<keyword evidence="1" id="KW-0732">Signal</keyword>
<reference evidence="2 3" key="1">
    <citation type="submission" date="2018-06" db="EMBL/GenBank/DDBJ databases">
        <title>Genomic Encyclopedia of Archaeal and Bacterial Type Strains, Phase II (KMG-II): from individual species to whole genera.</title>
        <authorList>
            <person name="Goeker M."/>
        </authorList>
    </citation>
    <scope>NUCLEOTIDE SEQUENCE [LARGE SCALE GENOMIC DNA]</scope>
    <source>
        <strain evidence="2 3">DSM 12408</strain>
    </source>
</reference>
<dbReference type="OrthoDB" id="9765926at2"/>
<gene>
    <name evidence="2" type="ORF">LX77_01647</name>
</gene>
<dbReference type="EMBL" id="QLLQ01000004">
    <property type="protein sequence ID" value="RAJ25344.1"/>
    <property type="molecule type" value="Genomic_DNA"/>
</dbReference>
<proteinExistence type="predicted"/>
<evidence type="ECO:0000313" key="2">
    <source>
        <dbReference type="EMBL" id="RAJ25344.1"/>
    </source>
</evidence>
<evidence type="ECO:0000256" key="1">
    <source>
        <dbReference type="SAM" id="SignalP"/>
    </source>
</evidence>
<dbReference type="STRING" id="49280.A9996_14920"/>
<sequence>MKTLLKLLFAFTLLFFSQNIQAQYPTDCFDSVIICGNSSVNLDVSGIGNQELNNSNSCSSQENNSIWLQVSLVSNGTLGFTLRPNSSSIQEDYDFFVFGPNVSCNNLGFAIRCSTTNPAAANQNNNFTGMRAGAGDTSEGPGPDGNSFVEWLNVSAGDTYFIVIDRPIGNSGFTLEWTGSAEFSSPPVNEASTLTPLDLELCDTVTPYEDGFASFDLDQNTSRIMGTQLDVTISYHASESDANINFNPLISPYTNSSNPQKIYTRITNDITGCFEVTDFSLIVNLGPDFSPPTPYELCDSNDDGNSNNGQTYFDLESRNSEILKGQDPFSIKITYHSSKASAEAGSGALTSPYYNTTPNQQQLFVRIEDAINNNCKTINTLDLVVNALPDAFNSSIIQCDEDGIPDGYTRFNLDQAKDALTGGASNRTLTYYLSSVDLISGANEVNGTAFENLNNPQLLYVKVSDDLTGCFSVAQLTLKVSTTSANDALLTNCDDDGTEDGYYTFRLSDADAGVLDTLPAGLELFYYATYEDALLETNPLPNNFTNTVPYSQTIYARVENSNACYGISEVELTVFKMPNVELETETIYCLNNFPERITINGGIIGDAPSNYIYSWSTGESTSEIMVNAAGTYTVRVTNTDGCFKDRTVVVLPSNIATINNIDINDGSQNNTVTIMVTGEGDYDYAVDAITGPYQESATFDNVAPGFHTVFVRDINGCGISEKLISVIGFPKYFTPNNDGINDYWQIYGINEQFQPKSTIYIFDRMGKLLKELNPLNNGWDGTYIGKQLAPDDYWFSVTLQDGRVFKGHFTLKR</sequence>
<feature type="chain" id="PRO_5030025412" evidence="1">
    <location>
        <begin position="23"/>
        <end position="813"/>
    </location>
</feature>
<protein>
    <submittedName>
        <fullName evidence="2">Gliding motility-associated-like protein</fullName>
    </submittedName>
</protein>
<dbReference type="Proteomes" id="UP000248987">
    <property type="component" value="Unassembled WGS sequence"/>
</dbReference>
<comment type="caution">
    <text evidence="2">The sequence shown here is derived from an EMBL/GenBank/DDBJ whole genome shotgun (WGS) entry which is preliminary data.</text>
</comment>
<dbReference type="AlphaFoldDB" id="A0A1A7QY63"/>
<dbReference type="RefSeq" id="WP_066436797.1">
    <property type="nucleotide sequence ID" value="NZ_LZRN01000037.1"/>
</dbReference>
<keyword evidence="3" id="KW-1185">Reference proteome</keyword>
<accession>A0A1A7QY63</accession>
<dbReference type="Pfam" id="PF13585">
    <property type="entry name" value="CHU_C"/>
    <property type="match status" value="1"/>
</dbReference>
<dbReference type="NCBIfam" id="TIGR04131">
    <property type="entry name" value="Bac_Flav_CTERM"/>
    <property type="match status" value="1"/>
</dbReference>
<name>A0A1A7QY63_9FLAO</name>
<organism evidence="2 3">
    <name type="scientific">Gelidibacter algens</name>
    <dbReference type="NCBI Taxonomy" id="49280"/>
    <lineage>
        <taxon>Bacteria</taxon>
        <taxon>Pseudomonadati</taxon>
        <taxon>Bacteroidota</taxon>
        <taxon>Flavobacteriia</taxon>
        <taxon>Flavobacteriales</taxon>
        <taxon>Flavobacteriaceae</taxon>
        <taxon>Gelidibacter</taxon>
    </lineage>
</organism>
<feature type="signal peptide" evidence="1">
    <location>
        <begin position="1"/>
        <end position="22"/>
    </location>
</feature>